<evidence type="ECO:0000259" key="6">
    <source>
        <dbReference type="SMART" id="SM00827"/>
    </source>
</evidence>
<dbReference type="PRINTS" id="PR01483">
    <property type="entry name" value="FASYNTHASE"/>
</dbReference>
<feature type="compositionally biased region" description="Polar residues" evidence="5">
    <location>
        <begin position="2098"/>
        <end position="2135"/>
    </location>
</feature>
<dbReference type="GO" id="GO:0005835">
    <property type="term" value="C:fatty acid synthase complex"/>
    <property type="evidence" value="ECO:0007669"/>
    <property type="project" value="InterPro"/>
</dbReference>
<dbReference type="EMBL" id="ML179072">
    <property type="protein sequence ID" value="THV02954.1"/>
    <property type="molecule type" value="Genomic_DNA"/>
</dbReference>
<feature type="region of interest" description="Disordered" evidence="5">
    <location>
        <begin position="2098"/>
        <end position="2153"/>
    </location>
</feature>
<feature type="domain" description="Malonyl-CoA:ACP transacylase (MAT)" evidence="6">
    <location>
        <begin position="1014"/>
        <end position="1484"/>
    </location>
</feature>
<accession>A0A4S8ML45</accession>
<dbReference type="GO" id="GO:0004312">
    <property type="term" value="F:fatty acid synthase activity"/>
    <property type="evidence" value="ECO:0007669"/>
    <property type="project" value="InterPro"/>
</dbReference>
<dbReference type="Gene3D" id="3.10.129.10">
    <property type="entry name" value="Hotdog Thioesterase"/>
    <property type="match status" value="1"/>
</dbReference>
<gene>
    <name evidence="7" type="ORF">K435DRAFT_852388</name>
</gene>
<dbReference type="Gene3D" id="6.10.60.10">
    <property type="match status" value="2"/>
</dbReference>
<dbReference type="PANTHER" id="PTHR10982:SF21">
    <property type="entry name" value="FATTY ACID SYNTHASE SUBUNIT BETA"/>
    <property type="match status" value="1"/>
</dbReference>
<dbReference type="GO" id="GO:0016787">
    <property type="term" value="F:hydrolase activity"/>
    <property type="evidence" value="ECO:0007669"/>
    <property type="project" value="UniProtKB-KW"/>
</dbReference>
<dbReference type="Pfam" id="PF01575">
    <property type="entry name" value="MaoC_dehydratas"/>
    <property type="match status" value="1"/>
</dbReference>
<dbReference type="SUPFAM" id="SSF52151">
    <property type="entry name" value="FabD/lysophospholipase-like"/>
    <property type="match status" value="1"/>
</dbReference>
<dbReference type="OrthoDB" id="3048714at2759"/>
<dbReference type="FunFam" id="3.30.70.3330:FF:000001">
    <property type="entry name" value="Fatty acid synthase subunit beta dehydratase"/>
    <property type="match status" value="1"/>
</dbReference>
<dbReference type="Gene3D" id="3.30.1120.100">
    <property type="match status" value="1"/>
</dbReference>
<evidence type="ECO:0000256" key="4">
    <source>
        <dbReference type="ARBA" id="ARBA00022801"/>
    </source>
</evidence>
<dbReference type="Gene3D" id="3.40.366.10">
    <property type="entry name" value="Malonyl-Coenzyme A Acyl Carrier Protein, domain 2"/>
    <property type="match status" value="1"/>
</dbReference>
<dbReference type="InterPro" id="IPR029069">
    <property type="entry name" value="HotDog_dom_sf"/>
</dbReference>
<dbReference type="InterPro" id="IPR002539">
    <property type="entry name" value="MaoC-like_dom"/>
</dbReference>
<dbReference type="Gene3D" id="6.10.140.1400">
    <property type="match status" value="1"/>
</dbReference>
<dbReference type="Pfam" id="PF17951">
    <property type="entry name" value="FAS_meander"/>
    <property type="match status" value="1"/>
</dbReference>
<feature type="compositionally biased region" description="Basic and acidic residues" evidence="5">
    <location>
        <begin position="2137"/>
        <end position="2149"/>
    </location>
</feature>
<dbReference type="Gene3D" id="3.30.70.3330">
    <property type="match status" value="1"/>
</dbReference>
<evidence type="ECO:0000313" key="7">
    <source>
        <dbReference type="EMBL" id="THV02954.1"/>
    </source>
</evidence>
<name>A0A4S8ML45_DENBC</name>
<dbReference type="InterPro" id="IPR040883">
    <property type="entry name" value="FAS_meander"/>
</dbReference>
<evidence type="ECO:0000256" key="1">
    <source>
        <dbReference type="ARBA" id="ARBA00022450"/>
    </source>
</evidence>
<proteinExistence type="predicted"/>
<organism evidence="7 8">
    <name type="scientific">Dendrothele bispora (strain CBS 962.96)</name>
    <dbReference type="NCBI Taxonomy" id="1314807"/>
    <lineage>
        <taxon>Eukaryota</taxon>
        <taxon>Fungi</taxon>
        <taxon>Dikarya</taxon>
        <taxon>Basidiomycota</taxon>
        <taxon>Agaricomycotina</taxon>
        <taxon>Agaricomycetes</taxon>
        <taxon>Agaricomycetidae</taxon>
        <taxon>Agaricales</taxon>
        <taxon>Agaricales incertae sedis</taxon>
        <taxon>Dendrothele</taxon>
    </lineage>
</organism>
<keyword evidence="4" id="KW-0378">Hydrolase</keyword>
<keyword evidence="1" id="KW-0596">Phosphopantetheine</keyword>
<sequence length="2286" mass="254154">MSDLPPLTVFLNSRVRSQTFRCHDASFDHAQYQEDLKVVEQLNKIRDNLAQERIGDPELVSPVPEPLPTTAMAFPQGRRFLYNRLATSTLDSATEKLRFLEDMGILMAIDTEFFSQIQMEVMAFVHQSVMTATASTESARAGENADASRPAVQVSGSDASEIALVRQSSLKAIYSHKMPNMISAETEVVRRDFRYLLQHAQPEEPGLTMKDNRSRVFKVAHTGLSRQGPALACVGADGYEWDPILTVRSKLGESIDKAVRCSFGRSLVMDEVIEKLNRDPSKPWFGWKKPGSIARDLGVTAYEEVILLVCILKDEPIEEMLGNALYGIYRSFVEPFISDTLPTFSFLKPRGNVPTFYKSGMDVAFMAFWFFAYAIYRVPRVDPSFLPLVDLIQPVVMSLVYHLVGFQPRFRQSGNGAEQNKIPFSQRKPVFSVRLLVASAPYHSEYPCTAADKLLNEELKGEEPRKAAELRIPMYSTALKEIPGSINSSLIDRLLEHKYSGDISKAPVVDYLAARPVQPSTLSLVSSAVANSWLDVLAGSELDWLHALISSAVIVQGSSYTSNPLRRLLTPCPNQKSDFKAVEVFYAAESNVVGLTVFEDRLGSSSPLHLRFLYKPPWAPPPFTKLSRVATIASRTSNGSCEVTLEAAAIEQFCAVVGNRGESSKTVRQSKINAPMDFAIVAGWQAIIEAIFPKATDGDLLKLVRLSNSFAGDACRSEGKVVSVVNGSAGKVVKVRGHVIRYNLNAVEVVSAFLYRGNFTDFENAFETTQEPDYAVDFPTDATVGVLLSKEWFDWDDESKPLTAGSSLIFRIESSVSFKDRTSFRDVIVTGDIFVRDQLNKLVKVGSIDFHQVFPHGNPILAYLQRHGRPEGLTISLPNDGYLLTKANDSTTFNAPLNNEPYSGVSGDFNPVHINPCFSCYASLPATIAHRLWSSVATRLRVENVVAKGHPDRVSSYDVSFAGMVLPGDELDVKIRHTGMHGGIVAVKVETVNARGEKVLEGSAEVAQPNTVYVFTGQDSQEQGMGMDLYSSSPAARAVWDGADAHLRAVYGFSILYVVKDNPKEKSIHFGGLRGQEIPQRYMDMSYDALDKDGNVRTLPLFADVDIRTPKYTFSHPNGLLFATQFAQIALVVTEKATFEDMRAKGFVQQDCAFAGRSLGEYAALAYIADVLPISSLVDVVFYLGITMQRAVERDSEGRSNYAMCTVNPSRISMTFSDAALREVVDTVAAKTGALLEIVNFNVEGQQYVCAGELVALQTMTNVLNYLKVKKGHLEKVTEMLTDIVNECHARALDQQKAEGHIRLERGFATIPLPGIDVPFHSRYLWAGIMPFRTYLSKKINPTHLNPDMLIGKYIPNLIAKPFEVALDYAQTIYGQTSSPRLDKVLKKRDQEKRGSPEQRQKLAYSILVELLAYRFATPVLWIQTQGLLFTQFRFERLVELGPSPTLTGMATRTLKAKYETEDDCVSHNPKEKTVRFGALRGQETRQRHMDMDYGSLDKDGNVRTLPLFADVDILSFKDRTSFRDFTVMGDIFMRDQLKNRWLPARPTVSLPNDGYYLTKANGSTTFHAPLTNDAIRFYFTLNESAPSLQPSSTHIPRRLSNFRLLMAQFTSSLLPKGLVRNLCLSFLFPMRRLRFGLSSAAEDTEVVFDQDPQRVCILEGPVAVERSEAKGEPIGSISSPVIDHLLECQYSGNISKAPVVNYLAARPVRSSALSWVSSTVGDQEIVYQLAKHFPDTKPWLDSLAGSELNWFHALVSSAVIAQAHFPCLVPNRLCSSNSLLFTEDVDVLILALRLLRPSPQCWSQPPAAALRKRHEVEHEQRLWPESHHRSSMDLITHIAELLQVGLEDTPSRPSCSHCNTGCVCEIQAQVLRKAATDVAGPSCTLANSNAEALLSFVTSVHQHFVLCILELDPSATKQKKDVTMERQEEKVPIEREGRKRSVPYNSLFDAASELTFVDSTVTLVNGDKRKFRYGRDILGSYAGRVGVGVGLLGYNWPLMVLLDLELGNAPSVVCRCRILLVKSFELFCSLHYAWAFFPERTDRLLPLTPPLRQVLRHTTPNQFKLCPSFFIHLRATTSLIDQAASFRLFHHAALQPEESTGNNGTTASPFTGSGSCEASSSNAAEVSTTPQTTAVDEPRTSSDTKTEDLEVQTGYSTPQFSLDFMPDVVLPSANFAETDRQVEKMREGPLYTSGDQRTEEKRRQKRSRKDRITRNLDVPNSSQPAFSPSLCRQVIPARMCLRATEDTYVNALSSITPVMLKLFNSLDGFAIKMDQLQRTASVLVI</sequence>
<dbReference type="Pfam" id="PF00698">
    <property type="entry name" value="Acyl_transf_1"/>
    <property type="match status" value="1"/>
</dbReference>
<dbReference type="InterPro" id="IPR001227">
    <property type="entry name" value="Ac_transferase_dom_sf"/>
</dbReference>
<keyword evidence="8" id="KW-1185">Reference proteome</keyword>
<keyword evidence="3" id="KW-0808">Transferase</keyword>
<dbReference type="PANTHER" id="PTHR10982">
    <property type="entry name" value="MALONYL COA-ACYL CARRIER PROTEIN TRANSACYLASE"/>
    <property type="match status" value="1"/>
</dbReference>
<evidence type="ECO:0000256" key="3">
    <source>
        <dbReference type="ARBA" id="ARBA00022679"/>
    </source>
</evidence>
<dbReference type="Gene3D" id="3.90.25.70">
    <property type="match status" value="1"/>
</dbReference>
<dbReference type="InterPro" id="IPR003965">
    <property type="entry name" value="Fatty_acid_synthase"/>
</dbReference>
<evidence type="ECO:0000256" key="2">
    <source>
        <dbReference type="ARBA" id="ARBA00022553"/>
    </source>
</evidence>
<dbReference type="Pfam" id="PF22235">
    <property type="entry name" value="FAS1_thioest_ins"/>
    <property type="match status" value="1"/>
</dbReference>
<evidence type="ECO:0000256" key="5">
    <source>
        <dbReference type="SAM" id="MobiDB-lite"/>
    </source>
</evidence>
<evidence type="ECO:0000313" key="8">
    <source>
        <dbReference type="Proteomes" id="UP000297245"/>
    </source>
</evidence>
<reference evidence="7 8" key="1">
    <citation type="journal article" date="2019" name="Nat. Ecol. Evol.">
        <title>Megaphylogeny resolves global patterns of mushroom evolution.</title>
        <authorList>
            <person name="Varga T."/>
            <person name="Krizsan K."/>
            <person name="Foldi C."/>
            <person name="Dima B."/>
            <person name="Sanchez-Garcia M."/>
            <person name="Sanchez-Ramirez S."/>
            <person name="Szollosi G.J."/>
            <person name="Szarkandi J.G."/>
            <person name="Papp V."/>
            <person name="Albert L."/>
            <person name="Andreopoulos W."/>
            <person name="Angelini C."/>
            <person name="Antonin V."/>
            <person name="Barry K.W."/>
            <person name="Bougher N.L."/>
            <person name="Buchanan P."/>
            <person name="Buyck B."/>
            <person name="Bense V."/>
            <person name="Catcheside P."/>
            <person name="Chovatia M."/>
            <person name="Cooper J."/>
            <person name="Damon W."/>
            <person name="Desjardin D."/>
            <person name="Finy P."/>
            <person name="Geml J."/>
            <person name="Haridas S."/>
            <person name="Hughes K."/>
            <person name="Justo A."/>
            <person name="Karasinski D."/>
            <person name="Kautmanova I."/>
            <person name="Kiss B."/>
            <person name="Kocsube S."/>
            <person name="Kotiranta H."/>
            <person name="LaButti K.M."/>
            <person name="Lechner B.E."/>
            <person name="Liimatainen K."/>
            <person name="Lipzen A."/>
            <person name="Lukacs Z."/>
            <person name="Mihaltcheva S."/>
            <person name="Morgado L.N."/>
            <person name="Niskanen T."/>
            <person name="Noordeloos M.E."/>
            <person name="Ohm R.A."/>
            <person name="Ortiz-Santana B."/>
            <person name="Ovrebo C."/>
            <person name="Racz N."/>
            <person name="Riley R."/>
            <person name="Savchenko A."/>
            <person name="Shiryaev A."/>
            <person name="Soop K."/>
            <person name="Spirin V."/>
            <person name="Szebenyi C."/>
            <person name="Tomsovsky M."/>
            <person name="Tulloss R.E."/>
            <person name="Uehling J."/>
            <person name="Grigoriev I.V."/>
            <person name="Vagvolgyi C."/>
            <person name="Papp T."/>
            <person name="Martin F.M."/>
            <person name="Miettinen O."/>
            <person name="Hibbett D.S."/>
            <person name="Nagy L.G."/>
        </authorList>
    </citation>
    <scope>NUCLEOTIDE SEQUENCE [LARGE SCALE GENOMIC DNA]</scope>
    <source>
        <strain evidence="7 8">CBS 962.96</strain>
    </source>
</reference>
<dbReference type="CDD" id="cd03447">
    <property type="entry name" value="FAS_MaoC"/>
    <property type="match status" value="1"/>
</dbReference>
<dbReference type="InterPro" id="IPR014043">
    <property type="entry name" value="Acyl_transferase_dom"/>
</dbReference>
<dbReference type="Proteomes" id="UP000297245">
    <property type="component" value="Unassembled WGS sequence"/>
</dbReference>
<dbReference type="SMART" id="SM00827">
    <property type="entry name" value="PKS_AT"/>
    <property type="match status" value="1"/>
</dbReference>
<dbReference type="GO" id="GO:0006633">
    <property type="term" value="P:fatty acid biosynthetic process"/>
    <property type="evidence" value="ECO:0007669"/>
    <property type="project" value="InterPro"/>
</dbReference>
<feature type="region of interest" description="Disordered" evidence="5">
    <location>
        <begin position="2180"/>
        <end position="2226"/>
    </location>
</feature>
<dbReference type="GO" id="GO:0019171">
    <property type="term" value="F:(3R)-hydroxyacyl-[acyl-carrier-protein] dehydratase activity"/>
    <property type="evidence" value="ECO:0007669"/>
    <property type="project" value="InterPro"/>
</dbReference>
<keyword evidence="2" id="KW-0597">Phosphoprotein</keyword>
<protein>
    <recommendedName>
        <fullName evidence="6">Malonyl-CoA:ACP transacylase (MAT) domain-containing protein</fullName>
    </recommendedName>
</protein>
<dbReference type="InterPro" id="IPR016035">
    <property type="entry name" value="Acyl_Trfase/lysoPLipase"/>
</dbReference>
<dbReference type="FunFam" id="3.90.25.70:FF:000001">
    <property type="entry name" value="Fatty acid synthase subunit alpha"/>
    <property type="match status" value="1"/>
</dbReference>
<dbReference type="InterPro" id="IPR050830">
    <property type="entry name" value="Fungal_FAS"/>
</dbReference>
<dbReference type="SUPFAM" id="SSF54637">
    <property type="entry name" value="Thioesterase/thiol ester dehydrase-isomerase"/>
    <property type="match status" value="1"/>
</dbReference>